<dbReference type="InterPro" id="IPR007554">
    <property type="entry name" value="Glycerophosphate_synth"/>
</dbReference>
<dbReference type="EMBL" id="JACHZG010000002">
    <property type="protein sequence ID" value="MBB3328752.1"/>
    <property type="molecule type" value="Genomic_DNA"/>
</dbReference>
<evidence type="ECO:0008006" key="3">
    <source>
        <dbReference type="Google" id="ProtNLM"/>
    </source>
</evidence>
<name>A0A7W5JYM8_9ACTN</name>
<proteinExistence type="predicted"/>
<dbReference type="GO" id="GO:0047355">
    <property type="term" value="F:CDP-glycerol glycerophosphotransferase activity"/>
    <property type="evidence" value="ECO:0007669"/>
    <property type="project" value="InterPro"/>
</dbReference>
<keyword evidence="2" id="KW-1185">Reference proteome</keyword>
<gene>
    <name evidence="1" type="ORF">FHX39_003737</name>
</gene>
<dbReference type="Pfam" id="PF04464">
    <property type="entry name" value="Glyphos_transf"/>
    <property type="match status" value="1"/>
</dbReference>
<evidence type="ECO:0000313" key="2">
    <source>
        <dbReference type="Proteomes" id="UP000565572"/>
    </source>
</evidence>
<comment type="caution">
    <text evidence="1">The sequence shown here is derived from an EMBL/GenBank/DDBJ whole genome shotgun (WGS) entry which is preliminary data.</text>
</comment>
<dbReference type="GO" id="GO:0016020">
    <property type="term" value="C:membrane"/>
    <property type="evidence" value="ECO:0007669"/>
    <property type="project" value="InterPro"/>
</dbReference>
<reference evidence="1 2" key="1">
    <citation type="submission" date="2020-08" db="EMBL/GenBank/DDBJ databases">
        <title>Sequencing the genomes of 1000 actinobacteria strains.</title>
        <authorList>
            <person name="Klenk H.-P."/>
        </authorList>
    </citation>
    <scope>NUCLEOTIDE SEQUENCE [LARGE SCALE GENOMIC DNA]</scope>
    <source>
        <strain evidence="1 2">DSM 11053</strain>
    </source>
</reference>
<dbReference type="RefSeq" id="WP_183341909.1">
    <property type="nucleotide sequence ID" value="NZ_JACHZG010000002.1"/>
</dbReference>
<protein>
    <recommendedName>
        <fullName evidence="3">CDP-Glycerol:Poly(Glycerophosphate) glycerophosphotransferase</fullName>
    </recommendedName>
</protein>
<dbReference type="Proteomes" id="UP000565572">
    <property type="component" value="Unassembled WGS sequence"/>
</dbReference>
<dbReference type="InterPro" id="IPR043148">
    <property type="entry name" value="TagF_C"/>
</dbReference>
<accession>A0A7W5JYM8</accession>
<sequence>MKLPLPELPGAARLRRAAGLGAEAVRRARNSVAAGGFAERAEQNGLVPNGGVAVYFCTDPDNLFQLEQWRRPLEHLARTRPTFVVVDRPDTGEAVLARSTLPVAFAQGSGALERLVDERDVRVVLYVNQVERNFRMLRFAGPVHVQLGHGESDKAYSVSNQHKAYDLTFVGGPAGRDRLGAALRGFDADARTVPVGRPQLDHAYPGAPDWSRGSGVRVWYAPTWEGDRPSVAYGSLVSHGVELVEALVADPDVRVVYRPHPRTGLSSPRHAEADRAVRAVLARDGDRHLVDSGPYGWQWDFADACVTDLSSVAYDWLATGKPLVVTEPASSEAYRPASRLLDELPLLPASAAGSVLDVLGSRGLGEPGSERAVDPLLADLSAYYFGETAEGASTRRFEAAVEAAWSLASTR</sequence>
<organism evidence="1 2">
    <name type="scientific">Microlunatus antarcticus</name>
    <dbReference type="NCBI Taxonomy" id="53388"/>
    <lineage>
        <taxon>Bacteria</taxon>
        <taxon>Bacillati</taxon>
        <taxon>Actinomycetota</taxon>
        <taxon>Actinomycetes</taxon>
        <taxon>Propionibacteriales</taxon>
        <taxon>Propionibacteriaceae</taxon>
        <taxon>Microlunatus</taxon>
    </lineage>
</organism>
<evidence type="ECO:0000313" key="1">
    <source>
        <dbReference type="EMBL" id="MBB3328752.1"/>
    </source>
</evidence>
<dbReference type="Gene3D" id="3.40.50.12580">
    <property type="match status" value="1"/>
</dbReference>
<dbReference type="AlphaFoldDB" id="A0A7W5JYM8"/>